<evidence type="ECO:0000313" key="1">
    <source>
        <dbReference type="EMBL" id="TQD40697.1"/>
    </source>
</evidence>
<gene>
    <name evidence="1" type="ORF">FKR84_01575</name>
</gene>
<dbReference type="Pfam" id="PF09697">
    <property type="entry name" value="Porph_ging"/>
    <property type="match status" value="1"/>
</dbReference>
<dbReference type="AlphaFoldDB" id="A0A507ZUR7"/>
<dbReference type="EMBL" id="VIAR01000001">
    <property type="protein sequence ID" value="TQD40697.1"/>
    <property type="molecule type" value="Genomic_DNA"/>
</dbReference>
<accession>A0A507ZUR7</accession>
<protein>
    <submittedName>
        <fullName evidence="1">GLPGLI family protein</fullName>
    </submittedName>
</protein>
<evidence type="ECO:0000313" key="2">
    <source>
        <dbReference type="Proteomes" id="UP000317169"/>
    </source>
</evidence>
<dbReference type="NCBIfam" id="TIGR01200">
    <property type="entry name" value="GLPGLI"/>
    <property type="match status" value="1"/>
</dbReference>
<reference evidence="1 2" key="1">
    <citation type="submission" date="2019-06" db="EMBL/GenBank/DDBJ databases">
        <title>Flavibacter putida gen. nov., sp. nov., a novel marine bacterium of the family Flavobacteriaceae isolated from coastal seawater.</title>
        <authorList>
            <person name="Feng X."/>
        </authorList>
    </citation>
    <scope>NUCLEOTIDE SEQUENCE [LARGE SCALE GENOMIC DNA]</scope>
    <source>
        <strain evidence="1 2">PLHSN227</strain>
    </source>
</reference>
<name>A0A507ZUR7_9FLAO</name>
<organism evidence="1 2">
    <name type="scientific">Haloflavibacter putidus</name>
    <dbReference type="NCBI Taxonomy" id="2576776"/>
    <lineage>
        <taxon>Bacteria</taxon>
        <taxon>Pseudomonadati</taxon>
        <taxon>Bacteroidota</taxon>
        <taxon>Flavobacteriia</taxon>
        <taxon>Flavobacteriales</taxon>
        <taxon>Flavobacteriaceae</taxon>
        <taxon>Haloflavibacter</taxon>
    </lineage>
</organism>
<dbReference type="RefSeq" id="WP_141420428.1">
    <property type="nucleotide sequence ID" value="NZ_VIAR01000001.1"/>
</dbReference>
<comment type="caution">
    <text evidence="1">The sequence shown here is derived from an EMBL/GenBank/DDBJ whole genome shotgun (WGS) entry which is preliminary data.</text>
</comment>
<keyword evidence="2" id="KW-1185">Reference proteome</keyword>
<dbReference type="InterPro" id="IPR005901">
    <property type="entry name" value="GLPGLI"/>
</dbReference>
<dbReference type="Proteomes" id="UP000317169">
    <property type="component" value="Unassembled WGS sequence"/>
</dbReference>
<dbReference type="OrthoDB" id="1068986at2"/>
<proteinExistence type="predicted"/>
<sequence length="249" mass="28981">MINRNIVLIFLLVFSFTAAWSQQSGKVVYRKKMDIQDTMFTSLKQNNPEENEHFLREAKKMAETIEKFSYELLFWEHEAIFEQQEILLKNSMYAGLKNMEGINYTNLETEKTLEQVNVSGSFFLVNRKKADWEITKESKTISGFKCIKAISKKKIYDARSKAYKTKDIVAWFTPEIPVSFGPKGYFGLPGLIIELKVAAGTKFYVTDLDLSPQHSKIEKPRKGREVSEMEFKEIMKELNTKFFNMSNNN</sequence>